<gene>
    <name evidence="2" type="ORF">EW093_07150</name>
</gene>
<protein>
    <recommendedName>
        <fullName evidence="1">AMP-dependent synthetase/ligase domain-containing protein</fullName>
    </recommendedName>
</protein>
<evidence type="ECO:0000313" key="2">
    <source>
        <dbReference type="EMBL" id="QEN04485.1"/>
    </source>
</evidence>
<reference evidence="2 3" key="1">
    <citation type="submission" date="2019-02" db="EMBL/GenBank/DDBJ databases">
        <authorList>
            <person name="Fomenkov A."/>
            <person name="Dubinina G."/>
            <person name="Grabovich M."/>
            <person name="Vincze T."/>
            <person name="Roberts R.J."/>
        </authorList>
    </citation>
    <scope>NUCLEOTIDE SEQUENCE [LARGE SCALE GENOMIC DNA]</scope>
    <source>
        <strain evidence="2 3">P</strain>
    </source>
</reference>
<name>A0A5C1Q8U4_9SPIO</name>
<feature type="domain" description="AMP-dependent synthetase/ligase" evidence="1">
    <location>
        <begin position="15"/>
        <end position="339"/>
    </location>
</feature>
<dbReference type="GO" id="GO:0031177">
    <property type="term" value="F:phosphopantetheine binding"/>
    <property type="evidence" value="ECO:0007669"/>
    <property type="project" value="TreeGrafter"/>
</dbReference>
<keyword evidence="3" id="KW-1185">Reference proteome</keyword>
<dbReference type="InterPro" id="IPR042099">
    <property type="entry name" value="ANL_N_sf"/>
</dbReference>
<dbReference type="Pfam" id="PF00501">
    <property type="entry name" value="AMP-binding"/>
    <property type="match status" value="1"/>
</dbReference>
<proteinExistence type="predicted"/>
<evidence type="ECO:0000259" key="1">
    <source>
        <dbReference type="Pfam" id="PF00501"/>
    </source>
</evidence>
<dbReference type="Proteomes" id="UP000323824">
    <property type="component" value="Chromosome"/>
</dbReference>
<dbReference type="InterPro" id="IPR045851">
    <property type="entry name" value="AMP-bd_C_sf"/>
</dbReference>
<dbReference type="GO" id="GO:0005737">
    <property type="term" value="C:cytoplasm"/>
    <property type="evidence" value="ECO:0007669"/>
    <property type="project" value="TreeGrafter"/>
</dbReference>
<dbReference type="OrthoDB" id="9778383at2"/>
<dbReference type="GO" id="GO:0043041">
    <property type="term" value="P:amino acid activation for nonribosomal peptide biosynthetic process"/>
    <property type="evidence" value="ECO:0007669"/>
    <property type="project" value="TreeGrafter"/>
</dbReference>
<accession>A0A5C1Q8U4</accession>
<dbReference type="InterPro" id="IPR000873">
    <property type="entry name" value="AMP-dep_synth/lig_dom"/>
</dbReference>
<dbReference type="GO" id="GO:0044550">
    <property type="term" value="P:secondary metabolite biosynthetic process"/>
    <property type="evidence" value="ECO:0007669"/>
    <property type="project" value="TreeGrafter"/>
</dbReference>
<dbReference type="PANTHER" id="PTHR45527:SF1">
    <property type="entry name" value="FATTY ACID SYNTHASE"/>
    <property type="match status" value="1"/>
</dbReference>
<reference evidence="2 3" key="2">
    <citation type="submission" date="2019-09" db="EMBL/GenBank/DDBJ databases">
        <title>Complete Genome Sequence and Methylome Analysis of free living Spirochaetas.</title>
        <authorList>
            <person name="Leshcheva N."/>
            <person name="Mikheeva N."/>
        </authorList>
    </citation>
    <scope>NUCLEOTIDE SEQUENCE [LARGE SCALE GENOMIC DNA]</scope>
    <source>
        <strain evidence="2 3">P</strain>
    </source>
</reference>
<dbReference type="PANTHER" id="PTHR45527">
    <property type="entry name" value="NONRIBOSOMAL PEPTIDE SYNTHETASE"/>
    <property type="match status" value="1"/>
</dbReference>
<dbReference type="KEGG" id="sper:EW093_07150"/>
<dbReference type="RefSeq" id="WP_149567732.1">
    <property type="nucleotide sequence ID" value="NZ_CP035807.1"/>
</dbReference>
<sequence length="469" mass="53803">MTSFLKKNLTLFDTFSSKVAVIYKKEELYYHELLYRIRQVGTFLNRYKNKHIIYLGGKSIDLISISYGILLSGNIYIPLNRKDSEIRVLSIIDSIKNPIVIIDRDDDISRKISNTIIFTDELFNEVPIKIDRFISSEEKDVAYTIFTSGSTGSPKGAIITYQALSELLLWYTSYLKLTEETVSGLIAPTHFDLSIPDIFALLIYCGVLHIIPDEIILFPKSFVTYIEHGLINHLAMVPSFFSRIEPHICGTKSSLKDLVLIGEVFPRNSALSLLKKHKNLSIYNMYGPTEACFCVSSFKFTLDCPYINTPIGNPRNMNLFKIVDDELIIGGNCVSLGYLNSSNDCFYTEDSIRWYKTGDIVSFKDGNYFFIGRRDRQIKLNGYRIELEEIETVLSHVLNTEVIIIFEKKLVGFIKNSGRDNLINYAKEKQKKLLPQYMRVSSFVLIETFPITSSGKIDYNKLLKMKEYN</sequence>
<dbReference type="Gene3D" id="3.40.50.12780">
    <property type="entry name" value="N-terminal domain of ligase-like"/>
    <property type="match status" value="1"/>
</dbReference>
<evidence type="ECO:0000313" key="3">
    <source>
        <dbReference type="Proteomes" id="UP000323824"/>
    </source>
</evidence>
<dbReference type="Gene3D" id="3.30.300.30">
    <property type="match status" value="1"/>
</dbReference>
<dbReference type="EMBL" id="CP035807">
    <property type="protein sequence ID" value="QEN04485.1"/>
    <property type="molecule type" value="Genomic_DNA"/>
</dbReference>
<dbReference type="SUPFAM" id="SSF56801">
    <property type="entry name" value="Acetyl-CoA synthetase-like"/>
    <property type="match status" value="1"/>
</dbReference>
<organism evidence="2 3">
    <name type="scientific">Thiospirochaeta perfilievii</name>
    <dbReference type="NCBI Taxonomy" id="252967"/>
    <lineage>
        <taxon>Bacteria</taxon>
        <taxon>Pseudomonadati</taxon>
        <taxon>Spirochaetota</taxon>
        <taxon>Spirochaetia</taxon>
        <taxon>Spirochaetales</taxon>
        <taxon>Spirochaetaceae</taxon>
        <taxon>Thiospirochaeta</taxon>
    </lineage>
</organism>
<dbReference type="AlphaFoldDB" id="A0A5C1Q8U4"/>